<evidence type="ECO:0000256" key="1">
    <source>
        <dbReference type="ARBA" id="ARBA00004167"/>
    </source>
</evidence>
<organism evidence="4 5">
    <name type="scientific">Paramylibacter ulvae</name>
    <dbReference type="NCBI Taxonomy" id="1651968"/>
    <lineage>
        <taxon>Bacteria</taxon>
        <taxon>Pseudomonadati</taxon>
        <taxon>Pseudomonadota</taxon>
        <taxon>Alphaproteobacteria</taxon>
        <taxon>Rhodobacterales</taxon>
        <taxon>Paracoccaceae</taxon>
        <taxon>Paramylibacter</taxon>
    </lineage>
</organism>
<keyword evidence="3" id="KW-1133">Transmembrane helix</keyword>
<dbReference type="PANTHER" id="PTHR21461:SF69">
    <property type="entry name" value="GLYCOSYLTRANSFERASE FAMILY 92 PROTEIN"/>
    <property type="match status" value="1"/>
</dbReference>
<accession>A0ABQ3D473</accession>
<dbReference type="PANTHER" id="PTHR21461">
    <property type="entry name" value="GLYCOSYLTRANSFERASE FAMILY 92 PROTEIN"/>
    <property type="match status" value="1"/>
</dbReference>
<dbReference type="Pfam" id="PF13704">
    <property type="entry name" value="Glyco_tranf_2_4"/>
    <property type="match status" value="1"/>
</dbReference>
<keyword evidence="2" id="KW-0812">Transmembrane</keyword>
<dbReference type="EMBL" id="BMZF01000004">
    <property type="protein sequence ID" value="GHA53847.1"/>
    <property type="molecule type" value="Genomic_DNA"/>
</dbReference>
<keyword evidence="5" id="KW-1185">Reference proteome</keyword>
<gene>
    <name evidence="4" type="ORF">GCM10008927_19680</name>
</gene>
<protein>
    <recommendedName>
        <fullName evidence="6">Glycosyl transferase family 2</fullName>
    </recommendedName>
</protein>
<proteinExistence type="predicted"/>
<dbReference type="InterPro" id="IPR029044">
    <property type="entry name" value="Nucleotide-diphossugar_trans"/>
</dbReference>
<evidence type="ECO:0000256" key="3">
    <source>
        <dbReference type="ARBA" id="ARBA00022989"/>
    </source>
</evidence>
<evidence type="ECO:0000256" key="2">
    <source>
        <dbReference type="ARBA" id="ARBA00022692"/>
    </source>
</evidence>
<name>A0ABQ3D473_9RHOB</name>
<evidence type="ECO:0000313" key="5">
    <source>
        <dbReference type="Proteomes" id="UP000634455"/>
    </source>
</evidence>
<reference evidence="5" key="1">
    <citation type="journal article" date="2019" name="Int. J. Syst. Evol. Microbiol.">
        <title>The Global Catalogue of Microorganisms (GCM) 10K type strain sequencing project: providing services to taxonomists for standard genome sequencing and annotation.</title>
        <authorList>
            <consortium name="The Broad Institute Genomics Platform"/>
            <consortium name="The Broad Institute Genome Sequencing Center for Infectious Disease"/>
            <person name="Wu L."/>
            <person name="Ma J."/>
        </authorList>
    </citation>
    <scope>NUCLEOTIDE SEQUENCE [LARGE SCALE GENOMIC DNA]</scope>
    <source>
        <strain evidence="5">KCTC 32465</strain>
    </source>
</reference>
<evidence type="ECO:0008006" key="6">
    <source>
        <dbReference type="Google" id="ProtNLM"/>
    </source>
</evidence>
<dbReference type="Proteomes" id="UP000634455">
    <property type="component" value="Unassembled WGS sequence"/>
</dbReference>
<keyword evidence="3" id="KW-0472">Membrane</keyword>
<sequence>MITSLITSIKDEAPYIIDWVAHYRALGFDHIVIFQNDSVDGADHLCSALQDADFIDYYENSDPEHAPKDVQHFPAQRRAYGWGQLLDKVAQSDYMFLADIDEYLELAIDDTFSDMIARLDNPDIISIAWRVFGSAGETAFAHKPVCERFTRAAAIFDQGGLRAFKQIKSAFKPTLTQKFNVHRPLNAADHDWRWVTPDGRNIKLSANVSDDFDYSFAQLRHYHCKSRAEFMVKMLRGYASHGNKKLPQIGLPAFHSMDANDVELPFKNQAYQRGRMIAQEMREIPAIKTAEDDAIARFEKLAGLVEKAINKNDIFKQAVTFRADLTQYFQTEVYDKL</sequence>
<comment type="caution">
    <text evidence="4">The sequence shown here is derived from an EMBL/GenBank/DDBJ whole genome shotgun (WGS) entry which is preliminary data.</text>
</comment>
<dbReference type="RefSeq" id="WP_189640532.1">
    <property type="nucleotide sequence ID" value="NZ_BMZF01000004.1"/>
</dbReference>
<comment type="subcellular location">
    <subcellularLocation>
        <location evidence="1">Membrane</location>
        <topology evidence="1">Single-pass membrane protein</topology>
    </subcellularLocation>
</comment>
<dbReference type="SUPFAM" id="SSF53448">
    <property type="entry name" value="Nucleotide-diphospho-sugar transferases"/>
    <property type="match status" value="1"/>
</dbReference>
<evidence type="ECO:0000313" key="4">
    <source>
        <dbReference type="EMBL" id="GHA53847.1"/>
    </source>
</evidence>